<gene>
    <name evidence="1" type="ORF">HMPREF1173_01998</name>
</gene>
<keyword evidence="2" id="KW-1185">Reference proteome</keyword>
<evidence type="ECO:0000313" key="2">
    <source>
        <dbReference type="Proteomes" id="UP000018727"/>
    </source>
</evidence>
<evidence type="ECO:0000313" key="1">
    <source>
        <dbReference type="EMBL" id="ETD27952.1"/>
    </source>
</evidence>
<accession>V8CLJ7</accession>
<dbReference type="HOGENOM" id="CLU_3390793_0_0_10"/>
<organism evidence="1 2">
    <name type="scientific">Prevotella nigrescens CC14M</name>
    <dbReference type="NCBI Taxonomy" id="1073366"/>
    <lineage>
        <taxon>Bacteria</taxon>
        <taxon>Pseudomonadati</taxon>
        <taxon>Bacteroidota</taxon>
        <taxon>Bacteroidia</taxon>
        <taxon>Bacteroidales</taxon>
        <taxon>Prevotellaceae</taxon>
        <taxon>Prevotella</taxon>
    </lineage>
</organism>
<sequence length="32" mass="3688">MNGDNYLQVIIGMFLRDMKIEKSVLPTCSNWA</sequence>
<comment type="caution">
    <text evidence="1">The sequence shown here is derived from an EMBL/GenBank/DDBJ whole genome shotgun (WGS) entry which is preliminary data.</text>
</comment>
<dbReference type="Proteomes" id="UP000018727">
    <property type="component" value="Unassembled WGS sequence"/>
</dbReference>
<dbReference type="EMBL" id="AZJH01000033">
    <property type="protein sequence ID" value="ETD27952.1"/>
    <property type="molecule type" value="Genomic_DNA"/>
</dbReference>
<protein>
    <submittedName>
        <fullName evidence="1">Uncharacterized protein</fullName>
    </submittedName>
</protein>
<reference evidence="1 2" key="1">
    <citation type="submission" date="2013-10" db="EMBL/GenBank/DDBJ databases">
        <title>The Genome Sequence of Prevotella nigrescens CC14M.</title>
        <authorList>
            <consortium name="The Broad Institute Genomics Platform"/>
            <person name="Earl A."/>
            <person name="Allen-Vercoe E."/>
            <person name="Daigneault M."/>
            <person name="Young S.K."/>
            <person name="Zeng Q."/>
            <person name="Gargeya S."/>
            <person name="Fitzgerald M."/>
            <person name="Abouelleil A."/>
            <person name="Alvarado L."/>
            <person name="Chapman S.B."/>
            <person name="Gainer-Dewar J."/>
            <person name="Goldberg J."/>
            <person name="Griggs A."/>
            <person name="Gujja S."/>
            <person name="Hansen M."/>
            <person name="Howarth C."/>
            <person name="Imamovic A."/>
            <person name="Ireland A."/>
            <person name="Larimer J."/>
            <person name="McCowan C."/>
            <person name="Murphy C."/>
            <person name="Pearson M."/>
            <person name="Poon T.W."/>
            <person name="Priest M."/>
            <person name="Roberts A."/>
            <person name="Saif S."/>
            <person name="Shea T."/>
            <person name="Sykes S."/>
            <person name="Wortman J."/>
            <person name="Nusbaum C."/>
            <person name="Birren B."/>
        </authorList>
    </citation>
    <scope>NUCLEOTIDE SEQUENCE [LARGE SCALE GENOMIC DNA]</scope>
    <source>
        <strain evidence="1 2">CC14M</strain>
    </source>
</reference>
<proteinExistence type="predicted"/>
<dbReference type="AlphaFoldDB" id="V8CLJ7"/>
<name>V8CLJ7_9BACT</name>